<keyword evidence="2" id="KW-1185">Reference proteome</keyword>
<dbReference type="InterPro" id="IPR043519">
    <property type="entry name" value="NT_sf"/>
</dbReference>
<reference evidence="1 2" key="1">
    <citation type="submission" date="2024-12" db="EMBL/GenBank/DDBJ databases">
        <authorList>
            <person name="Li X."/>
            <person name="Zhang D."/>
        </authorList>
    </citation>
    <scope>NUCLEOTIDE SEQUENCE [LARGE SCALE GENOMIC DNA]</scope>
    <source>
        <strain evidence="1 2">JCM19602</strain>
    </source>
</reference>
<proteinExistence type="predicted"/>
<dbReference type="Pfam" id="PF04229">
    <property type="entry name" value="GrpB"/>
    <property type="match status" value="1"/>
</dbReference>
<accession>A0ABW8VSB3</accession>
<dbReference type="RefSeq" id="WP_411160086.1">
    <property type="nucleotide sequence ID" value="NZ_JBJOSA010000015.1"/>
</dbReference>
<dbReference type="Gene3D" id="3.30.460.10">
    <property type="entry name" value="Beta Polymerase, domain 2"/>
    <property type="match status" value="1"/>
</dbReference>
<name>A0ABW8VSB3_9BACI</name>
<dbReference type="SUPFAM" id="SSF81301">
    <property type="entry name" value="Nucleotidyltransferase"/>
    <property type="match status" value="1"/>
</dbReference>
<evidence type="ECO:0000313" key="2">
    <source>
        <dbReference type="Proteomes" id="UP001628668"/>
    </source>
</evidence>
<organism evidence="1 2">
    <name type="scientific">Rossellomorea oryzaecorticis</name>
    <dbReference type="NCBI Taxonomy" id="1396505"/>
    <lineage>
        <taxon>Bacteria</taxon>
        <taxon>Bacillati</taxon>
        <taxon>Bacillota</taxon>
        <taxon>Bacilli</taxon>
        <taxon>Bacillales</taxon>
        <taxon>Bacillaceae</taxon>
        <taxon>Rossellomorea</taxon>
    </lineage>
</organism>
<dbReference type="Proteomes" id="UP001628668">
    <property type="component" value="Unassembled WGS sequence"/>
</dbReference>
<dbReference type="PANTHER" id="PTHR34822">
    <property type="entry name" value="GRPB DOMAIN PROTEIN (AFU_ORTHOLOGUE AFUA_1G01530)"/>
    <property type="match status" value="1"/>
</dbReference>
<comment type="caution">
    <text evidence="1">The sequence shown here is derived from an EMBL/GenBank/DDBJ whole genome shotgun (WGS) entry which is preliminary data.</text>
</comment>
<sequence length="181" mass="21663">MAKSDDQQDIPVWAYEKIELKNPDPLWMDKGNQEKEELFHLLSRFGVKQVEHIGSTAIPHLPAKPIIDLMASVSSFEEVDQIAERLYLHHWHHVPPELDKQPWRRFFVKVKNDKRTAHLHLMLDGEERWEKQLNFRDKLRENPHLVEEYANIKYKLAQEFQNDREKYTEAKAEFIGKVLRE</sequence>
<dbReference type="InterPro" id="IPR007344">
    <property type="entry name" value="GrpB/CoaE"/>
</dbReference>
<dbReference type="EMBL" id="JBJOSA010000015">
    <property type="protein sequence ID" value="MFL8938247.1"/>
    <property type="molecule type" value="Genomic_DNA"/>
</dbReference>
<protein>
    <submittedName>
        <fullName evidence="1">GrpB family protein</fullName>
    </submittedName>
</protein>
<dbReference type="PANTHER" id="PTHR34822:SF1">
    <property type="entry name" value="GRPB FAMILY PROTEIN"/>
    <property type="match status" value="1"/>
</dbReference>
<evidence type="ECO:0000313" key="1">
    <source>
        <dbReference type="EMBL" id="MFL8938247.1"/>
    </source>
</evidence>
<gene>
    <name evidence="1" type="ORF">ACKA06_15765</name>
</gene>